<dbReference type="InterPro" id="IPR041329">
    <property type="entry name" value="YubB_C"/>
</dbReference>
<organism evidence="2">
    <name type="scientific">viral metagenome</name>
    <dbReference type="NCBI Taxonomy" id="1070528"/>
    <lineage>
        <taxon>unclassified sequences</taxon>
        <taxon>metagenomes</taxon>
        <taxon>organismal metagenomes</taxon>
    </lineage>
</organism>
<evidence type="ECO:0000313" key="2">
    <source>
        <dbReference type="EMBL" id="QHT85033.1"/>
    </source>
</evidence>
<sequence length="136" mass="16132">MPNDCWNNLTITSHNDPDELDNLIQNEFKHLDQNGEYVYNETIEPIVRGRRGIRVILTTSWSPDFEWLEGLLTKYPSCWIKNEWSEEGGFAGVWVGCINGNEKEIKHLEWDDICIEGKHEYFYNNRNNEELDEEHK</sequence>
<feature type="domain" description="YubB ferredoxin-like" evidence="1">
    <location>
        <begin position="51"/>
        <end position="114"/>
    </location>
</feature>
<reference evidence="2" key="1">
    <citation type="journal article" date="2020" name="Nature">
        <title>Giant virus diversity and host interactions through global metagenomics.</title>
        <authorList>
            <person name="Schulz F."/>
            <person name="Roux S."/>
            <person name="Paez-Espino D."/>
            <person name="Jungbluth S."/>
            <person name="Walsh D.A."/>
            <person name="Denef V.J."/>
            <person name="McMahon K.D."/>
            <person name="Konstantinidis K.T."/>
            <person name="Eloe-Fadrosh E.A."/>
            <person name="Kyrpides N.C."/>
            <person name="Woyke T."/>
        </authorList>
    </citation>
    <scope>NUCLEOTIDE SEQUENCE</scope>
    <source>
        <strain evidence="2">GVMAG-M-3300023184-178</strain>
    </source>
</reference>
<dbReference type="AlphaFoldDB" id="A0A6C0HYV4"/>
<evidence type="ECO:0000259" key="1">
    <source>
        <dbReference type="Pfam" id="PF18406"/>
    </source>
</evidence>
<protein>
    <recommendedName>
        <fullName evidence="1">YubB ferredoxin-like domain-containing protein</fullName>
    </recommendedName>
</protein>
<dbReference type="Pfam" id="PF18406">
    <property type="entry name" value="DUF1281_C"/>
    <property type="match status" value="1"/>
</dbReference>
<name>A0A6C0HYV4_9ZZZZ</name>
<dbReference type="EMBL" id="MN740030">
    <property type="protein sequence ID" value="QHT85033.1"/>
    <property type="molecule type" value="Genomic_DNA"/>
</dbReference>
<proteinExistence type="predicted"/>
<accession>A0A6C0HYV4</accession>